<dbReference type="OrthoDB" id="5362512at2759"/>
<dbReference type="AlphaFoldDB" id="A0A8H8BSQ9"/>
<feature type="compositionally biased region" description="Polar residues" evidence="1">
    <location>
        <begin position="12"/>
        <end position="28"/>
    </location>
</feature>
<dbReference type="InterPro" id="IPR010730">
    <property type="entry name" value="HET"/>
</dbReference>
<sequence length="580" mass="65534">MTSHGTTHHLRTVQSTIPHNANSTSQAEASTDDQRFCLFLKLPLELQLAVWKFAIIPNCIEVKRHDVDNGDIALFSWHWELSPSPVPVPKGELTCIYSIAIGGCLEDAVIGKINNPNNPKRYSFLRQSDRVWNLSYGLKCFQGLKGLIIISSDAELLSEAVSEDNVNWTGYTSLVSGDEQEIKKNIEEFSTEFPEFLKRCMSSDLAAAAAPSPRVESMPYMYKYSTEAPHAVLEICEAPAKNSASSEKQVRRTVIFELYRCGLQCDNAEAQEDTTQLDVKLCSELLGRLGTPKINYSGSIEAMDLMATWSSQCLQGHPRCAHRNSAQRLPTRVLDLGPASPAEENGSYLRLMSSNGRRARYACLSYRWSSLAQQYRTTRQNYHEHLCNIAIQRLPQTFRDAIKLVRHLGLRYLWIDCLCIIQDDDDDWERECGRMASIFEHSFITISALSAKDSTSGLFHRWNTFDAWKLHIQTRDGTQIGLRGEQSTLKGDLENSSMSLRGWILQEKILSPALAHFGHTQIHWECITGTTSELRATYLLPTNSPLKYFLHESIVSDFAVMELDPSCWGINTNQLRVVQQ</sequence>
<dbReference type="EMBL" id="JAFJYH010000043">
    <property type="protein sequence ID" value="KAG4422840.1"/>
    <property type="molecule type" value="Genomic_DNA"/>
</dbReference>
<evidence type="ECO:0000259" key="2">
    <source>
        <dbReference type="Pfam" id="PF06985"/>
    </source>
</evidence>
<reference evidence="3" key="1">
    <citation type="submission" date="2021-02" db="EMBL/GenBank/DDBJ databases">
        <title>Genome sequence Cadophora malorum strain M34.</title>
        <authorList>
            <person name="Stefanovic E."/>
            <person name="Vu D."/>
            <person name="Scully C."/>
            <person name="Dijksterhuis J."/>
            <person name="Roader J."/>
            <person name="Houbraken J."/>
        </authorList>
    </citation>
    <scope>NUCLEOTIDE SEQUENCE</scope>
    <source>
        <strain evidence="3">M34</strain>
    </source>
</reference>
<dbReference type="PANTHER" id="PTHR33112">
    <property type="entry name" value="DOMAIN PROTEIN, PUTATIVE-RELATED"/>
    <property type="match status" value="1"/>
</dbReference>
<comment type="caution">
    <text evidence="3">The sequence shown here is derived from an EMBL/GenBank/DDBJ whole genome shotgun (WGS) entry which is preliminary data.</text>
</comment>
<feature type="domain" description="Heterokaryon incompatibility" evidence="2">
    <location>
        <begin position="361"/>
        <end position="507"/>
    </location>
</feature>
<name>A0A8H8BSQ9_9HELO</name>
<keyword evidence="4" id="KW-1185">Reference proteome</keyword>
<evidence type="ECO:0000313" key="4">
    <source>
        <dbReference type="Proteomes" id="UP000664132"/>
    </source>
</evidence>
<proteinExistence type="predicted"/>
<evidence type="ECO:0000256" key="1">
    <source>
        <dbReference type="SAM" id="MobiDB-lite"/>
    </source>
</evidence>
<dbReference type="Proteomes" id="UP000664132">
    <property type="component" value="Unassembled WGS sequence"/>
</dbReference>
<dbReference type="PANTHER" id="PTHR33112:SF8">
    <property type="entry name" value="HETEROKARYON INCOMPATIBILITY DOMAIN-CONTAINING PROTEIN"/>
    <property type="match status" value="1"/>
</dbReference>
<feature type="compositionally biased region" description="Basic residues" evidence="1">
    <location>
        <begin position="1"/>
        <end position="11"/>
    </location>
</feature>
<protein>
    <recommendedName>
        <fullName evidence="2">Heterokaryon incompatibility domain-containing protein</fullName>
    </recommendedName>
</protein>
<gene>
    <name evidence="3" type="ORF">IFR04_004062</name>
</gene>
<evidence type="ECO:0000313" key="3">
    <source>
        <dbReference type="EMBL" id="KAG4422840.1"/>
    </source>
</evidence>
<accession>A0A8H8BSQ9</accession>
<feature type="region of interest" description="Disordered" evidence="1">
    <location>
        <begin position="1"/>
        <end position="28"/>
    </location>
</feature>
<dbReference type="Pfam" id="PF06985">
    <property type="entry name" value="HET"/>
    <property type="match status" value="1"/>
</dbReference>
<organism evidence="3 4">
    <name type="scientific">Cadophora malorum</name>
    <dbReference type="NCBI Taxonomy" id="108018"/>
    <lineage>
        <taxon>Eukaryota</taxon>
        <taxon>Fungi</taxon>
        <taxon>Dikarya</taxon>
        <taxon>Ascomycota</taxon>
        <taxon>Pezizomycotina</taxon>
        <taxon>Leotiomycetes</taxon>
        <taxon>Helotiales</taxon>
        <taxon>Ploettnerulaceae</taxon>
        <taxon>Cadophora</taxon>
    </lineage>
</organism>